<evidence type="ECO:0000313" key="5">
    <source>
        <dbReference type="Proteomes" id="UP001576776"/>
    </source>
</evidence>
<gene>
    <name evidence="4" type="ORF">ACE1B6_27270</name>
</gene>
<dbReference type="RefSeq" id="WP_413260450.1">
    <property type="nucleotide sequence ID" value="NZ_JBHFNS010000093.1"/>
</dbReference>
<dbReference type="CDD" id="cd00267">
    <property type="entry name" value="ABC_ATPase"/>
    <property type="match status" value="1"/>
</dbReference>
<evidence type="ECO:0000259" key="1">
    <source>
        <dbReference type="Pfam" id="PF09818"/>
    </source>
</evidence>
<dbReference type="Pfam" id="PF21117">
    <property type="entry name" value="MRB1590_C"/>
    <property type="match status" value="1"/>
</dbReference>
<feature type="domain" description="MRB1590-like C-terminal" evidence="3">
    <location>
        <begin position="469"/>
        <end position="566"/>
    </location>
</feature>
<dbReference type="InterPro" id="IPR019195">
    <property type="entry name" value="ABC_ATPase_put"/>
</dbReference>
<dbReference type="PANTHER" id="PTHR38149">
    <property type="entry name" value="ATPASE"/>
    <property type="match status" value="1"/>
</dbReference>
<feature type="domain" description="ATPase of the ABC class N-terminal" evidence="2">
    <location>
        <begin position="5"/>
        <end position="162"/>
    </location>
</feature>
<proteinExistence type="predicted"/>
<feature type="domain" description="ATPase of the ABC class C-terminal" evidence="1">
    <location>
        <begin position="169"/>
        <end position="450"/>
    </location>
</feature>
<evidence type="ECO:0000259" key="3">
    <source>
        <dbReference type="Pfam" id="PF21117"/>
    </source>
</evidence>
<organism evidence="4 5">
    <name type="scientific">Floridaenema fluviatile BLCC-F154</name>
    <dbReference type="NCBI Taxonomy" id="3153640"/>
    <lineage>
        <taxon>Bacteria</taxon>
        <taxon>Bacillati</taxon>
        <taxon>Cyanobacteriota</taxon>
        <taxon>Cyanophyceae</taxon>
        <taxon>Oscillatoriophycideae</taxon>
        <taxon>Aerosakkonematales</taxon>
        <taxon>Aerosakkonemataceae</taxon>
        <taxon>Floridanema</taxon>
        <taxon>Floridanema fluviatile</taxon>
    </lineage>
</organism>
<comment type="caution">
    <text evidence="4">The sequence shown here is derived from an EMBL/GenBank/DDBJ whole genome shotgun (WGS) entry which is preliminary data.</text>
</comment>
<dbReference type="Pfam" id="PF20446">
    <property type="entry name" value="ABC_N"/>
    <property type="match status" value="1"/>
</dbReference>
<accession>A0ABV4YKD3</accession>
<reference evidence="4 5" key="1">
    <citation type="submission" date="2024-09" db="EMBL/GenBank/DDBJ databases">
        <title>Floridaenema gen nov. (Aerosakkonemataceae, Aerosakkonematales ord. nov., Cyanobacteria) from benthic tropical and subtropical fresh waters, with the description of four new species.</title>
        <authorList>
            <person name="Moretto J.A."/>
            <person name="Berthold D.E."/>
            <person name="Lefler F.W."/>
            <person name="Huang I.-S."/>
            <person name="Laughinghouse H. IV."/>
        </authorList>
    </citation>
    <scope>NUCLEOTIDE SEQUENCE [LARGE SCALE GENOMIC DNA]</scope>
    <source>
        <strain evidence="4 5">BLCC-F154</strain>
    </source>
</reference>
<evidence type="ECO:0000313" key="4">
    <source>
        <dbReference type="EMBL" id="MFB2938971.1"/>
    </source>
</evidence>
<dbReference type="InterPro" id="IPR046834">
    <property type="entry name" value="ABC_ATPase_C"/>
</dbReference>
<dbReference type="Pfam" id="PF09818">
    <property type="entry name" value="ABC_ATPase"/>
    <property type="match status" value="1"/>
</dbReference>
<dbReference type="Proteomes" id="UP001576776">
    <property type="component" value="Unassembled WGS sequence"/>
</dbReference>
<dbReference type="PANTHER" id="PTHR38149:SF1">
    <property type="entry name" value="ATPASE"/>
    <property type="match status" value="1"/>
</dbReference>
<dbReference type="InterPro" id="IPR046833">
    <property type="entry name" value="ABC_N"/>
</dbReference>
<dbReference type="SUPFAM" id="SSF52540">
    <property type="entry name" value="P-loop containing nucleoside triphosphate hydrolases"/>
    <property type="match status" value="1"/>
</dbReference>
<dbReference type="InterPro" id="IPR027417">
    <property type="entry name" value="P-loop_NTPase"/>
</dbReference>
<evidence type="ECO:0000259" key="2">
    <source>
        <dbReference type="Pfam" id="PF20446"/>
    </source>
</evidence>
<name>A0ABV4YKD3_9CYAN</name>
<protein>
    <submittedName>
        <fullName evidence="4">ABC-ATPase domain-containing protein</fullName>
    </submittedName>
</protein>
<dbReference type="InterPro" id="IPR049069">
    <property type="entry name" value="MRB1590-like_C"/>
</dbReference>
<sequence>MANQERLRQELIRLDGRGYKAFQDIQGSYDFADFTLIIDRVQGDPFASPSNIRVKVPMTVAKFPEELYQTKSREIALRDYLTRYFDVCTQKFKEKRGTGNSGLISILPVGQEVLERNSVIINSEFVEVRFVVGLPAGGRRILGYQAIEMLCDQVPQLVNLTLKYPRLDAKKIQRHVEIVEDADWLRQELANKGLVAFVADGAILPRRSGVDDRPLAESAIAFQSPESLKVAFDRPNQGSITGMGIPAGVTLIVGGGYHGKSTLLRAIEVGIYNHIPDDGREFVITNPDAVKIRAEDGRSVANVDISPFISNLPQDRSTTNFSTTNASGSTSQAANIMEALEAGSKVLLIDEDTAATNFMIRDHRMQALIAKNQEPITPFIDKVRQLYADYNVSSILVMGGSGDYFEVADTVIAMQNFQPQDVTEKAKEIANQYANQRQAEGGEKFGQIMPRIPIRETIDPSYRQKQVRLKVRDVDEMVFGGEDIDLSAVEQIVDKAQSRAIAEAMVYAVRQYANKTATLPEILDRIMADIELRGLDILTRFPQGDLAFFRKFELAAAINRLRSLNCQKSEKALNSPK</sequence>
<keyword evidence="5" id="KW-1185">Reference proteome</keyword>
<dbReference type="EMBL" id="JBHFNS010000093">
    <property type="protein sequence ID" value="MFB2938971.1"/>
    <property type="molecule type" value="Genomic_DNA"/>
</dbReference>